<dbReference type="Pfam" id="PF02687">
    <property type="entry name" value="FtsX"/>
    <property type="match status" value="1"/>
</dbReference>
<evidence type="ECO:0000256" key="5">
    <source>
        <dbReference type="ARBA" id="ARBA00021907"/>
    </source>
</evidence>
<organism evidence="16 17">
    <name type="scientific">Marmoricola endophyticus</name>
    <dbReference type="NCBI Taxonomy" id="2040280"/>
    <lineage>
        <taxon>Bacteria</taxon>
        <taxon>Bacillati</taxon>
        <taxon>Actinomycetota</taxon>
        <taxon>Actinomycetes</taxon>
        <taxon>Propionibacteriales</taxon>
        <taxon>Nocardioidaceae</taxon>
        <taxon>Marmoricola</taxon>
    </lineage>
</organism>
<feature type="domain" description="ABC3 transporter permease C-terminal" evidence="14">
    <location>
        <begin position="187"/>
        <end position="302"/>
    </location>
</feature>
<dbReference type="InterPro" id="IPR047929">
    <property type="entry name" value="FtsX_actino"/>
</dbReference>
<dbReference type="GO" id="GO:0051301">
    <property type="term" value="P:cell division"/>
    <property type="evidence" value="ECO:0007669"/>
    <property type="project" value="UniProtKB-KW"/>
</dbReference>
<keyword evidence="10 12" id="KW-0472">Membrane</keyword>
<dbReference type="RefSeq" id="WP_188781276.1">
    <property type="nucleotide sequence ID" value="NZ_BMKQ01000002.1"/>
</dbReference>
<sequence length="306" mass="33556">MRLRYVFSETGTGLRRNVSMTVALVVTMFVSLTLVGMGLLLNTQADKAEQRWGSRLQITVYMCNDISKSANCAGGEVTGAQRSTIEDTLKTHPEVRSTDYRSKKTEYAALQELAKSQDSSRQDLYSAVKVEDMNTAYRVTLKDPQKYQGVEGAVRGLQGVDSVQDLHQILSPIYAFLSAMKWGAIGIAVFLLIAAVLEIGNTIRLTAFARRREIGIMRLVGASSLYIQLPFLMETLVAALVGVALSGVAIALFTYLVVYRLLRENSEVVAWIGWADAGQAIGLIAVLGIVLTLIPTLVLTRKYLKV</sequence>
<dbReference type="Proteomes" id="UP000649179">
    <property type="component" value="Unassembled WGS sequence"/>
</dbReference>
<keyword evidence="6 12" id="KW-1003">Cell membrane</keyword>
<evidence type="ECO:0000256" key="3">
    <source>
        <dbReference type="ARBA" id="ARBA00007379"/>
    </source>
</evidence>
<proteinExistence type="inferred from homology"/>
<evidence type="ECO:0000256" key="6">
    <source>
        <dbReference type="ARBA" id="ARBA00022475"/>
    </source>
</evidence>
<dbReference type="NCBIfam" id="NF038346">
    <property type="entry name" value="FtsX_actino"/>
    <property type="match status" value="1"/>
</dbReference>
<accession>A0A917BSK5</accession>
<feature type="transmembrane region" description="Helical" evidence="13">
    <location>
        <begin position="21"/>
        <end position="41"/>
    </location>
</feature>
<keyword evidence="11 12" id="KW-0131">Cell cycle</keyword>
<feature type="transmembrane region" description="Helical" evidence="13">
    <location>
        <begin position="182"/>
        <end position="203"/>
    </location>
</feature>
<comment type="function">
    <text evidence="1">Part of the ABC transporter FtsEX involved in cellular division.</text>
</comment>
<evidence type="ECO:0000259" key="14">
    <source>
        <dbReference type="Pfam" id="PF02687"/>
    </source>
</evidence>
<evidence type="ECO:0000313" key="17">
    <source>
        <dbReference type="Proteomes" id="UP000649179"/>
    </source>
</evidence>
<evidence type="ECO:0000256" key="13">
    <source>
        <dbReference type="SAM" id="Phobius"/>
    </source>
</evidence>
<keyword evidence="7 12" id="KW-0132">Cell division</keyword>
<keyword evidence="9 13" id="KW-1133">Transmembrane helix</keyword>
<evidence type="ECO:0000256" key="12">
    <source>
        <dbReference type="PIRNR" id="PIRNR003097"/>
    </source>
</evidence>
<keyword evidence="8 13" id="KW-0812">Transmembrane</keyword>
<dbReference type="Pfam" id="PF18075">
    <property type="entry name" value="FtsX_ECD"/>
    <property type="match status" value="1"/>
</dbReference>
<dbReference type="PIRSF" id="PIRSF003097">
    <property type="entry name" value="FtsX"/>
    <property type="match status" value="1"/>
</dbReference>
<dbReference type="InterPro" id="IPR004513">
    <property type="entry name" value="FtsX"/>
</dbReference>
<feature type="domain" description="FtsX extracellular" evidence="15">
    <location>
        <begin position="56"/>
        <end position="163"/>
    </location>
</feature>
<reference evidence="16" key="2">
    <citation type="submission" date="2020-09" db="EMBL/GenBank/DDBJ databases">
        <authorList>
            <person name="Sun Q."/>
            <person name="Zhou Y."/>
        </authorList>
    </citation>
    <scope>NUCLEOTIDE SEQUENCE</scope>
    <source>
        <strain evidence="16">CGMCC 1.16067</strain>
    </source>
</reference>
<evidence type="ECO:0000256" key="7">
    <source>
        <dbReference type="ARBA" id="ARBA00022618"/>
    </source>
</evidence>
<comment type="subcellular location">
    <subcellularLocation>
        <location evidence="2">Cell membrane</location>
        <topology evidence="2">Multi-pass membrane protein</topology>
    </subcellularLocation>
</comment>
<evidence type="ECO:0000256" key="1">
    <source>
        <dbReference type="ARBA" id="ARBA00003552"/>
    </source>
</evidence>
<feature type="transmembrane region" description="Helical" evidence="13">
    <location>
        <begin position="280"/>
        <end position="300"/>
    </location>
</feature>
<dbReference type="GO" id="GO:0005886">
    <property type="term" value="C:plasma membrane"/>
    <property type="evidence" value="ECO:0007669"/>
    <property type="project" value="UniProtKB-SubCell"/>
</dbReference>
<comment type="subunit">
    <text evidence="4">Forms a membrane-associated complex with FtsE.</text>
</comment>
<keyword evidence="17" id="KW-1185">Reference proteome</keyword>
<comment type="caution">
    <text evidence="16">The sequence shown here is derived from an EMBL/GenBank/DDBJ whole genome shotgun (WGS) entry which is preliminary data.</text>
</comment>
<evidence type="ECO:0000256" key="8">
    <source>
        <dbReference type="ARBA" id="ARBA00022692"/>
    </source>
</evidence>
<reference evidence="16" key="1">
    <citation type="journal article" date="2014" name="Int. J. Syst. Evol. Microbiol.">
        <title>Complete genome sequence of Corynebacterium casei LMG S-19264T (=DSM 44701T), isolated from a smear-ripened cheese.</title>
        <authorList>
            <consortium name="US DOE Joint Genome Institute (JGI-PGF)"/>
            <person name="Walter F."/>
            <person name="Albersmeier A."/>
            <person name="Kalinowski J."/>
            <person name="Ruckert C."/>
        </authorList>
    </citation>
    <scope>NUCLEOTIDE SEQUENCE</scope>
    <source>
        <strain evidence="16">CGMCC 1.16067</strain>
    </source>
</reference>
<dbReference type="Gene3D" id="3.30.70.3040">
    <property type="match status" value="1"/>
</dbReference>
<dbReference type="InterPro" id="IPR003838">
    <property type="entry name" value="ABC3_permease_C"/>
</dbReference>
<evidence type="ECO:0000256" key="11">
    <source>
        <dbReference type="ARBA" id="ARBA00023306"/>
    </source>
</evidence>
<protein>
    <recommendedName>
        <fullName evidence="5 12">Cell division protein FtsX</fullName>
    </recommendedName>
</protein>
<name>A0A917BSK5_9ACTN</name>
<evidence type="ECO:0000256" key="10">
    <source>
        <dbReference type="ARBA" id="ARBA00023136"/>
    </source>
</evidence>
<dbReference type="PANTHER" id="PTHR47755">
    <property type="entry name" value="CELL DIVISION PROTEIN FTSX"/>
    <property type="match status" value="1"/>
</dbReference>
<dbReference type="AlphaFoldDB" id="A0A917BSK5"/>
<evidence type="ECO:0000256" key="2">
    <source>
        <dbReference type="ARBA" id="ARBA00004651"/>
    </source>
</evidence>
<evidence type="ECO:0000256" key="9">
    <source>
        <dbReference type="ARBA" id="ARBA00022989"/>
    </source>
</evidence>
<feature type="transmembrane region" description="Helical" evidence="13">
    <location>
        <begin position="215"/>
        <end position="233"/>
    </location>
</feature>
<dbReference type="EMBL" id="BMKQ01000002">
    <property type="protein sequence ID" value="GGF57180.1"/>
    <property type="molecule type" value="Genomic_DNA"/>
</dbReference>
<gene>
    <name evidence="16" type="ORF">GCM10011519_33910</name>
</gene>
<dbReference type="InterPro" id="IPR040690">
    <property type="entry name" value="FtsX_ECD"/>
</dbReference>
<evidence type="ECO:0000256" key="4">
    <source>
        <dbReference type="ARBA" id="ARBA00011160"/>
    </source>
</evidence>
<dbReference type="PANTHER" id="PTHR47755:SF1">
    <property type="entry name" value="CELL DIVISION PROTEIN FTSX"/>
    <property type="match status" value="1"/>
</dbReference>
<feature type="transmembrane region" description="Helical" evidence="13">
    <location>
        <begin position="239"/>
        <end position="259"/>
    </location>
</feature>
<evidence type="ECO:0000259" key="15">
    <source>
        <dbReference type="Pfam" id="PF18075"/>
    </source>
</evidence>
<evidence type="ECO:0000313" key="16">
    <source>
        <dbReference type="EMBL" id="GGF57180.1"/>
    </source>
</evidence>
<comment type="similarity">
    <text evidence="3 12">Belongs to the ABC-4 integral membrane protein family. FtsX subfamily.</text>
</comment>